<evidence type="ECO:0000313" key="7">
    <source>
        <dbReference type="EMBL" id="MDC2887850.1"/>
    </source>
</evidence>
<keyword evidence="5" id="KW-0998">Cell outer membrane</keyword>
<keyword evidence="3" id="KW-0812">Transmembrane</keyword>
<dbReference type="PANTHER" id="PTHR30026">
    <property type="entry name" value="OUTER MEMBRANE PROTEIN TOLC"/>
    <property type="match status" value="1"/>
</dbReference>
<evidence type="ECO:0000256" key="5">
    <source>
        <dbReference type="ARBA" id="ARBA00023237"/>
    </source>
</evidence>
<dbReference type="Gene3D" id="1.20.1600.10">
    <property type="entry name" value="Outer membrane efflux proteins (OEP)"/>
    <property type="match status" value="1"/>
</dbReference>
<keyword evidence="2" id="KW-1134">Transmembrane beta strand</keyword>
<gene>
    <name evidence="7" type="ORF">PN838_02095</name>
</gene>
<keyword evidence="6" id="KW-0732">Signal</keyword>
<dbReference type="SUPFAM" id="SSF56954">
    <property type="entry name" value="Outer membrane efflux proteins (OEP)"/>
    <property type="match status" value="1"/>
</dbReference>
<evidence type="ECO:0000256" key="6">
    <source>
        <dbReference type="SAM" id="SignalP"/>
    </source>
</evidence>
<organism evidence="7 8">
    <name type="scientific">Psychrosphaera algicola</name>
    <dbReference type="NCBI Taxonomy" id="3023714"/>
    <lineage>
        <taxon>Bacteria</taxon>
        <taxon>Pseudomonadati</taxon>
        <taxon>Pseudomonadota</taxon>
        <taxon>Gammaproteobacteria</taxon>
        <taxon>Alteromonadales</taxon>
        <taxon>Pseudoalteromonadaceae</taxon>
        <taxon>Psychrosphaera</taxon>
    </lineage>
</organism>
<dbReference type="EMBL" id="JAQOMS010000002">
    <property type="protein sequence ID" value="MDC2887850.1"/>
    <property type="molecule type" value="Genomic_DNA"/>
</dbReference>
<feature type="chain" id="PRO_5045682556" evidence="6">
    <location>
        <begin position="27"/>
        <end position="356"/>
    </location>
</feature>
<feature type="signal peptide" evidence="6">
    <location>
        <begin position="1"/>
        <end position="26"/>
    </location>
</feature>
<keyword evidence="8" id="KW-1185">Reference proteome</keyword>
<proteinExistence type="predicted"/>
<evidence type="ECO:0000256" key="1">
    <source>
        <dbReference type="ARBA" id="ARBA00004442"/>
    </source>
</evidence>
<dbReference type="RefSeq" id="WP_272179626.1">
    <property type="nucleotide sequence ID" value="NZ_JAQOMS010000002.1"/>
</dbReference>
<evidence type="ECO:0000313" key="8">
    <source>
        <dbReference type="Proteomes" id="UP001528411"/>
    </source>
</evidence>
<dbReference type="Proteomes" id="UP001528411">
    <property type="component" value="Unassembled WGS sequence"/>
</dbReference>
<name>A0ABT5F8I2_9GAMM</name>
<accession>A0ABT5F8I2</accession>
<comment type="caution">
    <text evidence="7">The sequence shown here is derived from an EMBL/GenBank/DDBJ whole genome shotgun (WGS) entry which is preliminary data.</text>
</comment>
<keyword evidence="4" id="KW-0472">Membrane</keyword>
<reference evidence="7 8" key="1">
    <citation type="submission" date="2023-01" db="EMBL/GenBank/DDBJ databases">
        <title>Psychrosphaera sp. nov., isolated from marine algae.</title>
        <authorList>
            <person name="Bayburt H."/>
            <person name="Choi B.J."/>
            <person name="Kim J.M."/>
            <person name="Choi D.G."/>
            <person name="Jeon C.O."/>
        </authorList>
    </citation>
    <scope>NUCLEOTIDE SEQUENCE [LARGE SCALE GENOMIC DNA]</scope>
    <source>
        <strain evidence="7 8">G1-22</strain>
    </source>
</reference>
<sequence>MAQLNFRNATLIGAVLISTMSNSVTANPVISLDDVIIQAITNDPWVNGNNQKYRATLARSSAVATMSDPLVSVSLMNVPVDSMDFNQENMTQLKVGVSQLLPRGNVLDIKQAKLTTSAQKYPLMQEERKAQLTLNVTHIWLDIYLAQKTINLITRDKTLFEQTADVARASYSSTVGKTRQQDVIRSQLELIQLDDRLTVEYQKLESAIARLNEWLHVFQDGLHDNRPNFDAIATDIKVTDSLPSIPLRSNILSKNKLLSRNSLAQLVSNHPTVRLIDVDQKVALKDVEIAKEQYKPQWGINASYAYRDAMENGDDRADFFPLGLLLMCHYLPINDKINLYLHLFPTQRPLERTTFY</sequence>
<evidence type="ECO:0000256" key="3">
    <source>
        <dbReference type="ARBA" id="ARBA00022692"/>
    </source>
</evidence>
<dbReference type="InterPro" id="IPR051906">
    <property type="entry name" value="TolC-like"/>
</dbReference>
<dbReference type="PANTHER" id="PTHR30026:SF20">
    <property type="entry name" value="OUTER MEMBRANE PROTEIN TOLC"/>
    <property type="match status" value="1"/>
</dbReference>
<evidence type="ECO:0000256" key="4">
    <source>
        <dbReference type="ARBA" id="ARBA00023136"/>
    </source>
</evidence>
<evidence type="ECO:0000256" key="2">
    <source>
        <dbReference type="ARBA" id="ARBA00022452"/>
    </source>
</evidence>
<comment type="subcellular location">
    <subcellularLocation>
        <location evidence="1">Cell outer membrane</location>
    </subcellularLocation>
</comment>
<protein>
    <submittedName>
        <fullName evidence="7">TolC family protein</fullName>
    </submittedName>
</protein>